<organism evidence="1 2">
    <name type="scientific">Flavonifractor plautii</name>
    <name type="common">Fusobacterium plautii</name>
    <dbReference type="NCBI Taxonomy" id="292800"/>
    <lineage>
        <taxon>Bacteria</taxon>
        <taxon>Bacillati</taxon>
        <taxon>Bacillota</taxon>
        <taxon>Clostridia</taxon>
        <taxon>Eubacteriales</taxon>
        <taxon>Oscillospiraceae</taxon>
        <taxon>Flavonifractor</taxon>
    </lineage>
</organism>
<protein>
    <submittedName>
        <fullName evidence="1">Uncharacterized protein</fullName>
    </submittedName>
</protein>
<dbReference type="AlphaFoldDB" id="A0A6I2R824"/>
<accession>A0A6I2R824</accession>
<reference evidence="1 2" key="1">
    <citation type="journal article" date="2019" name="Nat. Med.">
        <title>A library of human gut bacterial isolates paired with longitudinal multiomics data enables mechanistic microbiome research.</title>
        <authorList>
            <person name="Poyet M."/>
            <person name="Groussin M."/>
            <person name="Gibbons S.M."/>
            <person name="Avila-Pacheco J."/>
            <person name="Jiang X."/>
            <person name="Kearney S.M."/>
            <person name="Perrotta A.R."/>
            <person name="Berdy B."/>
            <person name="Zhao S."/>
            <person name="Lieberman T.D."/>
            <person name="Swanson P.K."/>
            <person name="Smith M."/>
            <person name="Roesemann S."/>
            <person name="Alexander J.E."/>
            <person name="Rich S.A."/>
            <person name="Livny J."/>
            <person name="Vlamakis H."/>
            <person name="Clish C."/>
            <person name="Bullock K."/>
            <person name="Deik A."/>
            <person name="Scott J."/>
            <person name="Pierce K.A."/>
            <person name="Xavier R.J."/>
            <person name="Alm E.J."/>
        </authorList>
    </citation>
    <scope>NUCLEOTIDE SEQUENCE [LARGE SCALE GENOMIC DNA]</scope>
    <source>
        <strain evidence="1 2">BIOML-A2</strain>
    </source>
</reference>
<dbReference type="Proteomes" id="UP000434475">
    <property type="component" value="Unassembled WGS sequence"/>
</dbReference>
<sequence length="498" mass="55498">MEYILIRHFGALYINGDPATEYPVLNGEWFAPSEHLRLGNTHGNGLPWIDIGHAYISVNPLITGISLECLWRKKLHLAKKVLIDGLAYQMRLIRAGAVSDSDLGEIGMFVDAYGNGSAKDYPKVWYDVPNSVSVDEGNYFQFSGRVARENVVLDGAMASEFCGMAWQPILEPIQPALDDKLQGKKLSIWTTAGDFVSGNLLELNDYDLVLEGGIFPEHSREQYSKHQFQAKAPAFHNPVGAFRRKADYRNEKMAPISRSFGTLYIDGRPAEPGVQLPQSAENPKIEIGNSDGRFIHWVVVGGLLVSRYDLVVGISWNALVHNALIESREITIDRLPYRIRLLRRGEDVEDLGEFKQYLRALGSPDNTAAPRKRVWLDDLGMEGDPFKPAAVRLRDGQYEMRVLNAGDRKNASWIPVLEPVQPELSDAQGEKIAIWTNTGEFVTGDLVEINDYDLLLSSGLCLSDDGSGHSPWVSNSGFCMAVDRKGIWSLQTYSKEAV</sequence>
<dbReference type="EMBL" id="WKPR01000057">
    <property type="protein sequence ID" value="MSB22898.1"/>
    <property type="molecule type" value="Genomic_DNA"/>
</dbReference>
<comment type="caution">
    <text evidence="1">The sequence shown here is derived from an EMBL/GenBank/DDBJ whole genome shotgun (WGS) entry which is preliminary data.</text>
</comment>
<evidence type="ECO:0000313" key="1">
    <source>
        <dbReference type="EMBL" id="MSB22898.1"/>
    </source>
</evidence>
<proteinExistence type="predicted"/>
<dbReference type="RefSeq" id="WP_172698225.1">
    <property type="nucleotide sequence ID" value="NZ_WKPR01000057.1"/>
</dbReference>
<gene>
    <name evidence="1" type="ORF">GKE97_25930</name>
</gene>
<evidence type="ECO:0000313" key="2">
    <source>
        <dbReference type="Proteomes" id="UP000434475"/>
    </source>
</evidence>
<name>A0A6I2R824_FLAPL</name>